<dbReference type="EnsemblMetazoa" id="BGLB036489-RA">
    <property type="protein sequence ID" value="BGLB036489-PA"/>
    <property type="gene ID" value="BGLB036489"/>
</dbReference>
<evidence type="ECO:0000256" key="1">
    <source>
        <dbReference type="SAM" id="SignalP"/>
    </source>
</evidence>
<feature type="chain" id="PRO_5012226126" evidence="1">
    <location>
        <begin position="20"/>
        <end position="127"/>
    </location>
</feature>
<dbReference type="VEuPathDB" id="VectorBase:BGLB036489"/>
<keyword evidence="1" id="KW-0732">Signal</keyword>
<sequence length="127" mass="14154">MVLVMELILPVILLSLVTVMRLGSLPSKNQECHYQKWSMPSAGVVPFLQSYVCNIDNYCFNDVDSLKSVEVSAKSFSALTQDVLPLISSDDTLQILTVSNKSSGLLNLFKNVIEDKQLLFDIGELHF</sequence>
<dbReference type="AlphaFoldDB" id="A0A2C9LYM1"/>
<name>A0A2C9LYM1_BIOGL</name>
<reference evidence="2" key="1">
    <citation type="submission" date="2020-05" db="UniProtKB">
        <authorList>
            <consortium name="EnsemblMetazoa"/>
        </authorList>
    </citation>
    <scope>IDENTIFICATION</scope>
    <source>
        <strain evidence="2">BB02</strain>
    </source>
</reference>
<evidence type="ECO:0000313" key="2">
    <source>
        <dbReference type="EnsemblMetazoa" id="BGLB036489-PA"/>
    </source>
</evidence>
<dbReference type="KEGG" id="bgt:106063222"/>
<proteinExistence type="predicted"/>
<dbReference type="VEuPathDB" id="VectorBase:BGLAX_028154"/>
<dbReference type="Proteomes" id="UP000076420">
    <property type="component" value="Unassembled WGS sequence"/>
</dbReference>
<evidence type="ECO:0000313" key="3">
    <source>
        <dbReference type="Proteomes" id="UP000076420"/>
    </source>
</evidence>
<accession>A0A2C9LYM1</accession>
<organism evidence="2 3">
    <name type="scientific">Biomphalaria glabrata</name>
    <name type="common">Bloodfluke planorb</name>
    <name type="synonym">Freshwater snail</name>
    <dbReference type="NCBI Taxonomy" id="6526"/>
    <lineage>
        <taxon>Eukaryota</taxon>
        <taxon>Metazoa</taxon>
        <taxon>Spiralia</taxon>
        <taxon>Lophotrochozoa</taxon>
        <taxon>Mollusca</taxon>
        <taxon>Gastropoda</taxon>
        <taxon>Heterobranchia</taxon>
        <taxon>Euthyneura</taxon>
        <taxon>Panpulmonata</taxon>
        <taxon>Hygrophila</taxon>
        <taxon>Lymnaeoidea</taxon>
        <taxon>Planorbidae</taxon>
        <taxon>Biomphalaria</taxon>
    </lineage>
</organism>
<feature type="signal peptide" evidence="1">
    <location>
        <begin position="1"/>
        <end position="19"/>
    </location>
</feature>
<protein>
    <submittedName>
        <fullName evidence="2">Uncharacterized protein</fullName>
    </submittedName>
</protein>
<gene>
    <name evidence="2" type="primary">106063222</name>
</gene>